<protein>
    <submittedName>
        <fullName evidence="3">Uroporphyrinogen-III C-methyltransferase</fullName>
        <ecNumber evidence="3">2.1.1.107</ecNumber>
    </submittedName>
</protein>
<evidence type="ECO:0000313" key="4">
    <source>
        <dbReference type="EMBL" id="WWY03778.1"/>
    </source>
</evidence>
<dbReference type="EMBL" id="CP146598">
    <property type="protein sequence ID" value="WWY03778.1"/>
    <property type="molecule type" value="Genomic_DNA"/>
</dbReference>
<keyword evidence="5" id="KW-1185">Reference proteome</keyword>
<dbReference type="RefSeq" id="WP_274585470.1">
    <property type="nucleotide sequence ID" value="NZ_CP146598.1"/>
</dbReference>
<dbReference type="EMBL" id="JAPQFL010000006">
    <property type="protein sequence ID" value="MDD9328380.1"/>
    <property type="molecule type" value="Genomic_DNA"/>
</dbReference>
<keyword evidence="3" id="KW-0489">Methyltransferase</keyword>
<gene>
    <name evidence="3" type="ORF">ORY91_001804</name>
    <name evidence="4" type="ORF">V9W64_03310</name>
</gene>
<sequence>MSEQENRQPDHADRKPADTAPVPAVVQAASSAADAQTAPPAAPVIIKQSGGRVLAGSALVLSLLALGAGGFLFVQGQNVLKNQELALNQKIEKAALGESGNAALLQESLRRQEEAAAQLAQLESAGKAQGEQIARANRAYQELLRSRTDWLVNEVESALNTASQQLLLSGNVPAAVRVLENIENRLQSFDQAALLPIKQAVSADLAELKKRQYLDVSGTALRLDRLESAVSGLPLTIDNTLKPAENGAPPAVNTDGTWWENLRDKTLSALQGLVEVRRLKNGDAMLMSPEQVYFVRENLRLRLLDARTAMLRHNGDIYLSDLNSAEAAVKQYFDTGSPAVQAWLKELAELKTLDVGSLSGEVLKAGLTAVKDYQDNARATVSGADAAASEAAASAPAASAPQEKAASQTEIKGEAA</sequence>
<dbReference type="GO" id="GO:0004851">
    <property type="term" value="F:uroporphyrin-III C-methyltransferase activity"/>
    <property type="evidence" value="ECO:0007669"/>
    <property type="project" value="UniProtKB-EC"/>
</dbReference>
<keyword evidence="2" id="KW-1133">Transmembrane helix</keyword>
<keyword evidence="2" id="KW-0812">Transmembrane</keyword>
<reference evidence="4" key="2">
    <citation type="submission" date="2024-02" db="EMBL/GenBank/DDBJ databases">
        <title>Neisseria leonii sp. nov.</title>
        <authorList>
            <person name="Boutroux M."/>
            <person name="Favre-Rochex S."/>
            <person name="Gorgette O."/>
            <person name="Touak G."/>
            <person name="Muhle E."/>
            <person name="Chesneau O."/>
            <person name="Clermont D."/>
            <person name="Rahi P."/>
        </authorList>
    </citation>
    <scope>NUCLEOTIDE SEQUENCE</scope>
    <source>
        <strain evidence="4">51.81</strain>
    </source>
</reference>
<dbReference type="PANTHER" id="PTHR38043:SF1">
    <property type="entry name" value="PROTEIN HEMX"/>
    <property type="match status" value="1"/>
</dbReference>
<feature type="transmembrane region" description="Helical" evidence="2">
    <location>
        <begin position="53"/>
        <end position="74"/>
    </location>
</feature>
<dbReference type="PANTHER" id="PTHR38043">
    <property type="entry name" value="PROTEIN HEMX"/>
    <property type="match status" value="1"/>
</dbReference>
<dbReference type="GO" id="GO:0032259">
    <property type="term" value="P:methylation"/>
    <property type="evidence" value="ECO:0007669"/>
    <property type="project" value="UniProtKB-KW"/>
</dbReference>
<feature type="compositionally biased region" description="Basic and acidic residues" evidence="1">
    <location>
        <begin position="1"/>
        <end position="17"/>
    </location>
</feature>
<reference evidence="3" key="1">
    <citation type="submission" date="2022-10" db="EMBL/GenBank/DDBJ databases">
        <authorList>
            <person name="Boutroux M."/>
        </authorList>
    </citation>
    <scope>NUCLEOTIDE SEQUENCE</scope>
    <source>
        <strain evidence="3">51.81</strain>
    </source>
</reference>
<evidence type="ECO:0000313" key="5">
    <source>
        <dbReference type="Proteomes" id="UP001149607"/>
    </source>
</evidence>
<dbReference type="Pfam" id="PF04375">
    <property type="entry name" value="HemX"/>
    <property type="match status" value="1"/>
</dbReference>
<feature type="compositionally biased region" description="Low complexity" evidence="1">
    <location>
        <begin position="390"/>
        <end position="407"/>
    </location>
</feature>
<name>A0A9X4E439_9NEIS</name>
<evidence type="ECO:0000313" key="3">
    <source>
        <dbReference type="EMBL" id="MDD9328380.1"/>
    </source>
</evidence>
<keyword evidence="2" id="KW-0472">Membrane</keyword>
<organism evidence="3">
    <name type="scientific">Neisseria leonii</name>
    <dbReference type="NCBI Taxonomy" id="2995413"/>
    <lineage>
        <taxon>Bacteria</taxon>
        <taxon>Pseudomonadati</taxon>
        <taxon>Pseudomonadota</taxon>
        <taxon>Betaproteobacteria</taxon>
        <taxon>Neisseriales</taxon>
        <taxon>Neisseriaceae</taxon>
        <taxon>Neisseria</taxon>
    </lineage>
</organism>
<dbReference type="EC" id="2.1.1.107" evidence="3"/>
<keyword evidence="3" id="KW-0808">Transferase</keyword>
<dbReference type="InterPro" id="IPR007470">
    <property type="entry name" value="HemX"/>
</dbReference>
<evidence type="ECO:0000256" key="2">
    <source>
        <dbReference type="SAM" id="Phobius"/>
    </source>
</evidence>
<dbReference type="Proteomes" id="UP001149607">
    <property type="component" value="Chromosome"/>
</dbReference>
<feature type="region of interest" description="Disordered" evidence="1">
    <location>
        <begin position="1"/>
        <end position="39"/>
    </location>
</feature>
<accession>A0A9X4E439</accession>
<evidence type="ECO:0000256" key="1">
    <source>
        <dbReference type="SAM" id="MobiDB-lite"/>
    </source>
</evidence>
<proteinExistence type="predicted"/>
<feature type="compositionally biased region" description="Low complexity" evidence="1">
    <location>
        <begin position="18"/>
        <end position="39"/>
    </location>
</feature>
<feature type="region of interest" description="Disordered" evidence="1">
    <location>
        <begin position="390"/>
        <end position="416"/>
    </location>
</feature>
<dbReference type="AlphaFoldDB" id="A0A9X4E439"/>